<dbReference type="AlphaFoldDB" id="B0DIV8"/>
<dbReference type="Proteomes" id="UP000001194">
    <property type="component" value="Unassembled WGS sequence"/>
</dbReference>
<dbReference type="InterPro" id="IPR013860">
    <property type="entry name" value="AreA_GATA"/>
</dbReference>
<dbReference type="PANTHER" id="PTHR28014">
    <property type="entry name" value="NEGATIVE REGULATOR OF RAS-CAMP PATHWAY"/>
    <property type="match status" value="1"/>
</dbReference>
<proteinExistence type="predicted"/>
<dbReference type="STRING" id="486041.B0DIV8"/>
<dbReference type="RefSeq" id="XP_001883970.1">
    <property type="nucleotide sequence ID" value="XM_001883935.1"/>
</dbReference>
<dbReference type="OrthoDB" id="515401at2759"/>
<evidence type="ECO:0000313" key="4">
    <source>
        <dbReference type="Proteomes" id="UP000001194"/>
    </source>
</evidence>
<organism evidence="4">
    <name type="scientific">Laccaria bicolor (strain S238N-H82 / ATCC MYA-4686)</name>
    <name type="common">Bicoloured deceiver</name>
    <name type="synonym">Laccaria laccata var. bicolor</name>
    <dbReference type="NCBI Taxonomy" id="486041"/>
    <lineage>
        <taxon>Eukaryota</taxon>
        <taxon>Fungi</taxon>
        <taxon>Dikarya</taxon>
        <taxon>Basidiomycota</taxon>
        <taxon>Agaricomycotina</taxon>
        <taxon>Agaricomycetes</taxon>
        <taxon>Agaricomycetidae</taxon>
        <taxon>Agaricales</taxon>
        <taxon>Agaricineae</taxon>
        <taxon>Hydnangiaceae</taxon>
        <taxon>Laccaria</taxon>
    </lineage>
</organism>
<feature type="compositionally biased region" description="Basic and acidic residues" evidence="1">
    <location>
        <begin position="72"/>
        <end position="82"/>
    </location>
</feature>
<evidence type="ECO:0000256" key="1">
    <source>
        <dbReference type="SAM" id="MobiDB-lite"/>
    </source>
</evidence>
<feature type="domain" description="Nitrogen regulatory protein areA GATA-like" evidence="2">
    <location>
        <begin position="29"/>
        <end position="56"/>
    </location>
</feature>
<dbReference type="GeneID" id="6079523"/>
<evidence type="ECO:0000259" key="2">
    <source>
        <dbReference type="Pfam" id="PF08550"/>
    </source>
</evidence>
<dbReference type="GO" id="GO:0005737">
    <property type="term" value="C:cytoplasm"/>
    <property type="evidence" value="ECO:0007669"/>
    <property type="project" value="TreeGrafter"/>
</dbReference>
<dbReference type="HOGENOM" id="CLU_2085244_0_0_1"/>
<dbReference type="GO" id="GO:0031930">
    <property type="term" value="P:mitochondria-nucleus signaling pathway"/>
    <property type="evidence" value="ECO:0007669"/>
    <property type="project" value="TreeGrafter"/>
</dbReference>
<dbReference type="InParanoid" id="B0DIV8"/>
<dbReference type="GO" id="GO:0000122">
    <property type="term" value="P:negative regulation of transcription by RNA polymerase II"/>
    <property type="evidence" value="ECO:0007669"/>
    <property type="project" value="TreeGrafter"/>
</dbReference>
<accession>B0DIV8</accession>
<dbReference type="Pfam" id="PF08550">
    <property type="entry name" value="GATA_AreA"/>
    <property type="match status" value="1"/>
</dbReference>
<keyword evidence="4" id="KW-1185">Reference proteome</keyword>
<sequence length="117" mass="13066">MLVAFPAPVLSVTADAVRELEGGEALAGLWTLFTKCKESLKDGRRLENMSCRLWYRELMLAGPPSEKKKHPVERDGDVDHRPLTPTLDVDERASLPHIPIPPTRKPSSIRRSGSVIR</sequence>
<dbReference type="EMBL" id="DS547113">
    <property type="protein sequence ID" value="EDR05412.1"/>
    <property type="molecule type" value="Genomic_DNA"/>
</dbReference>
<gene>
    <name evidence="3" type="ORF">LACBIDRAFT_303064</name>
</gene>
<name>B0DIV8_LACBS</name>
<reference evidence="3 4" key="1">
    <citation type="journal article" date="2008" name="Nature">
        <title>The genome of Laccaria bicolor provides insights into mycorrhizal symbiosis.</title>
        <authorList>
            <person name="Martin F."/>
            <person name="Aerts A."/>
            <person name="Ahren D."/>
            <person name="Brun A."/>
            <person name="Danchin E.G.J."/>
            <person name="Duchaussoy F."/>
            <person name="Gibon J."/>
            <person name="Kohler A."/>
            <person name="Lindquist E."/>
            <person name="Pereda V."/>
            <person name="Salamov A."/>
            <person name="Shapiro H.J."/>
            <person name="Wuyts J."/>
            <person name="Blaudez D."/>
            <person name="Buee M."/>
            <person name="Brokstein P."/>
            <person name="Canbaeck B."/>
            <person name="Cohen D."/>
            <person name="Courty P.E."/>
            <person name="Coutinho P.M."/>
            <person name="Delaruelle C."/>
            <person name="Detter J.C."/>
            <person name="Deveau A."/>
            <person name="DiFazio S."/>
            <person name="Duplessis S."/>
            <person name="Fraissinet-Tachet L."/>
            <person name="Lucic E."/>
            <person name="Frey-Klett P."/>
            <person name="Fourrey C."/>
            <person name="Feussner I."/>
            <person name="Gay G."/>
            <person name="Grimwood J."/>
            <person name="Hoegger P.J."/>
            <person name="Jain P."/>
            <person name="Kilaru S."/>
            <person name="Labbe J."/>
            <person name="Lin Y.C."/>
            <person name="Legue V."/>
            <person name="Le Tacon F."/>
            <person name="Marmeisse R."/>
            <person name="Melayah D."/>
            <person name="Montanini B."/>
            <person name="Muratet M."/>
            <person name="Nehls U."/>
            <person name="Niculita-Hirzel H."/>
            <person name="Oudot-Le Secq M.P."/>
            <person name="Peter M."/>
            <person name="Quesneville H."/>
            <person name="Rajashekar B."/>
            <person name="Reich M."/>
            <person name="Rouhier N."/>
            <person name="Schmutz J."/>
            <person name="Yin T."/>
            <person name="Chalot M."/>
            <person name="Henrissat B."/>
            <person name="Kuees U."/>
            <person name="Lucas S."/>
            <person name="Van de Peer Y."/>
            <person name="Podila G.K."/>
            <person name="Polle A."/>
            <person name="Pukkila P.J."/>
            <person name="Richardson P.M."/>
            <person name="Rouze P."/>
            <person name="Sanders I.R."/>
            <person name="Stajich J.E."/>
            <person name="Tunlid A."/>
            <person name="Tuskan G."/>
            <person name="Grigoriev I.V."/>
        </authorList>
    </citation>
    <scope>NUCLEOTIDE SEQUENCE [LARGE SCALE GENOMIC DNA]</scope>
    <source>
        <strain evidence="4">S238N-H82 / ATCC MYA-4686</strain>
    </source>
</reference>
<dbReference type="GO" id="GO:0006808">
    <property type="term" value="P:regulation of nitrogen utilization"/>
    <property type="evidence" value="ECO:0007669"/>
    <property type="project" value="TreeGrafter"/>
</dbReference>
<protein>
    <submittedName>
        <fullName evidence="3">Predicted protein</fullName>
    </submittedName>
</protein>
<feature type="region of interest" description="Disordered" evidence="1">
    <location>
        <begin position="63"/>
        <end position="117"/>
    </location>
</feature>
<dbReference type="InterPro" id="IPR053043">
    <property type="entry name" value="Ras-cAMP_regulatory"/>
</dbReference>
<dbReference type="PANTHER" id="PTHR28014:SF1">
    <property type="entry name" value="NEGATIVE REGULATOR OF RAS-CAMP PATHWAY"/>
    <property type="match status" value="1"/>
</dbReference>
<evidence type="ECO:0000313" key="3">
    <source>
        <dbReference type="EMBL" id="EDR05412.1"/>
    </source>
</evidence>
<dbReference type="KEGG" id="lbc:LACBIDRAFT_303064"/>